<proteinExistence type="predicted"/>
<dbReference type="OrthoDB" id="9803233at2"/>
<protein>
    <submittedName>
        <fullName evidence="4">GNAT family N-acetyltransferase</fullName>
    </submittedName>
</protein>
<dbReference type="InterPro" id="IPR050832">
    <property type="entry name" value="Bact_Acetyltransf"/>
</dbReference>
<keyword evidence="1 4" id="KW-0808">Transferase</keyword>
<dbReference type="Proteomes" id="UP000321562">
    <property type="component" value="Unassembled WGS sequence"/>
</dbReference>
<dbReference type="PANTHER" id="PTHR43877:SF5">
    <property type="entry name" value="BLL8307 PROTEIN"/>
    <property type="match status" value="1"/>
</dbReference>
<dbReference type="SUPFAM" id="SSF55729">
    <property type="entry name" value="Acyl-CoA N-acyltransferases (Nat)"/>
    <property type="match status" value="1"/>
</dbReference>
<evidence type="ECO:0000313" key="5">
    <source>
        <dbReference type="Proteomes" id="UP000321562"/>
    </source>
</evidence>
<dbReference type="GO" id="GO:0016747">
    <property type="term" value="F:acyltransferase activity, transferring groups other than amino-acyl groups"/>
    <property type="evidence" value="ECO:0007669"/>
    <property type="project" value="InterPro"/>
</dbReference>
<feature type="domain" description="N-acetyltransferase" evidence="3">
    <location>
        <begin position="4"/>
        <end position="155"/>
    </location>
</feature>
<dbReference type="PANTHER" id="PTHR43877">
    <property type="entry name" value="AMINOALKYLPHOSPHONATE N-ACETYLTRANSFERASE-RELATED-RELATED"/>
    <property type="match status" value="1"/>
</dbReference>
<accession>A0A5C6S9C2</accession>
<dbReference type="AlphaFoldDB" id="A0A5C6S9C2"/>
<dbReference type="CDD" id="cd04301">
    <property type="entry name" value="NAT_SF"/>
    <property type="match status" value="1"/>
</dbReference>
<dbReference type="InterPro" id="IPR016181">
    <property type="entry name" value="Acyl_CoA_acyltransferase"/>
</dbReference>
<comment type="caution">
    <text evidence="4">The sequence shown here is derived from an EMBL/GenBank/DDBJ whole genome shotgun (WGS) entry which is preliminary data.</text>
</comment>
<evidence type="ECO:0000313" key="4">
    <source>
        <dbReference type="EMBL" id="TXB70974.1"/>
    </source>
</evidence>
<dbReference type="EMBL" id="VOPL01000001">
    <property type="protein sequence ID" value="TXB70974.1"/>
    <property type="molecule type" value="Genomic_DNA"/>
</dbReference>
<reference evidence="4 5" key="1">
    <citation type="submission" date="2019-08" db="EMBL/GenBank/DDBJ databases">
        <authorList>
            <person name="Ye J."/>
        </authorList>
    </citation>
    <scope>NUCLEOTIDE SEQUENCE [LARGE SCALE GENOMIC DNA]</scope>
    <source>
        <strain evidence="4 5">TK008</strain>
    </source>
</reference>
<gene>
    <name evidence="4" type="ORF">FQV27_03775</name>
</gene>
<keyword evidence="2" id="KW-0012">Acyltransferase</keyword>
<evidence type="ECO:0000256" key="2">
    <source>
        <dbReference type="ARBA" id="ARBA00023315"/>
    </source>
</evidence>
<dbReference type="RefSeq" id="WP_147096456.1">
    <property type="nucleotide sequence ID" value="NZ_JBHUFH010000002.1"/>
</dbReference>
<dbReference type="Gene3D" id="3.40.630.30">
    <property type="match status" value="1"/>
</dbReference>
<sequence length="156" mass="17162">MDALTVAAESPLDGDLDLLFARHHAHCHADTPPESIHMLDRSALVGEEFSFLVLRDRGRPVAMGALKQLGDGTVELKSMHVLQEARGTGASRRLLSALIDEARRRNAVAISLETGAQPSFAPARSLYARAGFRECPPFGNYRADPMSFYMRLDLQE</sequence>
<organism evidence="4 5">
    <name type="scientific">Paracoccus aurantiacus</name>
    <dbReference type="NCBI Taxonomy" id="2599412"/>
    <lineage>
        <taxon>Bacteria</taxon>
        <taxon>Pseudomonadati</taxon>
        <taxon>Pseudomonadota</taxon>
        <taxon>Alphaproteobacteria</taxon>
        <taxon>Rhodobacterales</taxon>
        <taxon>Paracoccaceae</taxon>
        <taxon>Paracoccus</taxon>
    </lineage>
</organism>
<dbReference type="Pfam" id="PF00583">
    <property type="entry name" value="Acetyltransf_1"/>
    <property type="match status" value="1"/>
</dbReference>
<dbReference type="PROSITE" id="PS51186">
    <property type="entry name" value="GNAT"/>
    <property type="match status" value="1"/>
</dbReference>
<name>A0A5C6S9C2_9RHOB</name>
<evidence type="ECO:0000256" key="1">
    <source>
        <dbReference type="ARBA" id="ARBA00022679"/>
    </source>
</evidence>
<evidence type="ECO:0000259" key="3">
    <source>
        <dbReference type="PROSITE" id="PS51186"/>
    </source>
</evidence>
<keyword evidence="5" id="KW-1185">Reference proteome</keyword>
<dbReference type="InterPro" id="IPR000182">
    <property type="entry name" value="GNAT_dom"/>
</dbReference>